<sequence>MTIITTPQHLRTVTDIRSKLLHLQSSLLLCSGLPLTTLALRGAALYNITSSQTPLPDEPTDAVRRRDHAVAVIEFSSFNFGRKSNDRDCGQHIQQKCSRVLQQSTGPCSCFDEHHIQGDVRAPKHPPCGYEELGHCKWSRQVKTLAHRAILLPPPDGTCFQPRDEYNLHCNAGNAQTFIAPRCNLNSPLPVGPDTTCDSAENRLCG</sequence>
<accession>K0SPX2</accession>
<evidence type="ECO:0000256" key="1">
    <source>
        <dbReference type="ARBA" id="ARBA00023157"/>
    </source>
</evidence>
<organism evidence="3 4">
    <name type="scientific">Thalassiosira oceanica</name>
    <name type="common">Marine diatom</name>
    <dbReference type="NCBI Taxonomy" id="159749"/>
    <lineage>
        <taxon>Eukaryota</taxon>
        <taxon>Sar</taxon>
        <taxon>Stramenopiles</taxon>
        <taxon>Ochrophyta</taxon>
        <taxon>Bacillariophyta</taxon>
        <taxon>Coscinodiscophyceae</taxon>
        <taxon>Thalassiosirophycidae</taxon>
        <taxon>Thalassiosirales</taxon>
        <taxon>Thalassiosiraceae</taxon>
        <taxon>Thalassiosira</taxon>
    </lineage>
</organism>
<dbReference type="AlphaFoldDB" id="K0SPX2"/>
<dbReference type="PROSITE" id="PS01180">
    <property type="entry name" value="CUB"/>
    <property type="match status" value="1"/>
</dbReference>
<feature type="domain" description="CUB" evidence="2">
    <location>
        <begin position="97"/>
        <end position="206"/>
    </location>
</feature>
<protein>
    <recommendedName>
        <fullName evidence="2">CUB domain-containing protein</fullName>
    </recommendedName>
</protein>
<reference evidence="3 4" key="1">
    <citation type="journal article" date="2012" name="Genome Biol.">
        <title>Genome and low-iron response of an oceanic diatom adapted to chronic iron limitation.</title>
        <authorList>
            <person name="Lommer M."/>
            <person name="Specht M."/>
            <person name="Roy A.S."/>
            <person name="Kraemer L."/>
            <person name="Andreson R."/>
            <person name="Gutowska M.A."/>
            <person name="Wolf J."/>
            <person name="Bergner S.V."/>
            <person name="Schilhabel M.B."/>
            <person name="Klostermeier U.C."/>
            <person name="Beiko R.G."/>
            <person name="Rosenstiel P."/>
            <person name="Hippler M."/>
            <person name="Laroche J."/>
        </authorList>
    </citation>
    <scope>NUCLEOTIDE SEQUENCE [LARGE SCALE GENOMIC DNA]</scope>
    <source>
        <strain evidence="3 4">CCMP1005</strain>
    </source>
</reference>
<gene>
    <name evidence="3" type="ORF">THAOC_11601</name>
</gene>
<dbReference type="EMBL" id="AGNL01013222">
    <property type="protein sequence ID" value="EJK67375.1"/>
    <property type="molecule type" value="Genomic_DNA"/>
</dbReference>
<keyword evidence="4" id="KW-1185">Reference proteome</keyword>
<dbReference type="InterPro" id="IPR000859">
    <property type="entry name" value="CUB_dom"/>
</dbReference>
<evidence type="ECO:0000259" key="2">
    <source>
        <dbReference type="PROSITE" id="PS01180"/>
    </source>
</evidence>
<keyword evidence="1" id="KW-1015">Disulfide bond</keyword>
<name>K0SPX2_THAOC</name>
<evidence type="ECO:0000313" key="3">
    <source>
        <dbReference type="EMBL" id="EJK67375.1"/>
    </source>
</evidence>
<comment type="caution">
    <text evidence="3">The sequence shown here is derived from an EMBL/GenBank/DDBJ whole genome shotgun (WGS) entry which is preliminary data.</text>
</comment>
<dbReference type="Proteomes" id="UP000266841">
    <property type="component" value="Unassembled WGS sequence"/>
</dbReference>
<proteinExistence type="predicted"/>
<evidence type="ECO:0000313" key="4">
    <source>
        <dbReference type="Proteomes" id="UP000266841"/>
    </source>
</evidence>